<accession>A0A2A3WWX0</accession>
<comment type="caution">
    <text evidence="2">The sequence shown here is derived from an EMBL/GenBank/DDBJ whole genome shotgun (WGS) entry which is preliminary data.</text>
</comment>
<organism evidence="2 3">
    <name type="scientific">Brevibacterium aurantiacum</name>
    <dbReference type="NCBI Taxonomy" id="273384"/>
    <lineage>
        <taxon>Bacteria</taxon>
        <taxon>Bacillati</taxon>
        <taxon>Actinomycetota</taxon>
        <taxon>Actinomycetes</taxon>
        <taxon>Micrococcales</taxon>
        <taxon>Brevibacteriaceae</taxon>
        <taxon>Brevibacterium</taxon>
    </lineage>
</organism>
<reference evidence="2 3" key="1">
    <citation type="journal article" date="2017" name="Elife">
        <title>Extensive horizontal gene transfer in cheese-associated bacteria.</title>
        <authorList>
            <person name="Bonham K.S."/>
            <person name="Wolfe B.E."/>
            <person name="Dutton R.J."/>
        </authorList>
    </citation>
    <scope>NUCLEOTIDE SEQUENCE [LARGE SCALE GENOMIC DNA]</scope>
    <source>
        <strain evidence="2 3">JB5</strain>
    </source>
</reference>
<dbReference type="EMBL" id="NRGX01000001">
    <property type="protein sequence ID" value="PCC16874.1"/>
    <property type="molecule type" value="Genomic_DNA"/>
</dbReference>
<gene>
    <name evidence="2" type="ORF">CIK79_00270</name>
</gene>
<protein>
    <submittedName>
        <fullName evidence="2">Uncharacterized protein</fullName>
    </submittedName>
</protein>
<evidence type="ECO:0000313" key="2">
    <source>
        <dbReference type="EMBL" id="PCC16874.1"/>
    </source>
</evidence>
<sequence>MEAPEEVFLAEVRWSPDTDPECFTDPDPLVLMREVATIVHHELQDSPAYEGATGFLDRHAPPEQWDSQMTVVTWLRDLARTTDFPAVTIRPARLARIDASPGPSREFTPREHPVLEERTAELPGDADSTNPSHRWELRPGLDGPGRQ</sequence>
<feature type="region of interest" description="Disordered" evidence="1">
    <location>
        <begin position="95"/>
        <end position="147"/>
    </location>
</feature>
<dbReference type="AlphaFoldDB" id="A0A2A3WWX0"/>
<dbReference type="Proteomes" id="UP000218377">
    <property type="component" value="Unassembled WGS sequence"/>
</dbReference>
<feature type="compositionally biased region" description="Basic and acidic residues" evidence="1">
    <location>
        <begin position="107"/>
        <end position="120"/>
    </location>
</feature>
<name>A0A2A3WWX0_BREAU</name>
<evidence type="ECO:0000313" key="3">
    <source>
        <dbReference type="Proteomes" id="UP000218377"/>
    </source>
</evidence>
<proteinExistence type="predicted"/>
<evidence type="ECO:0000256" key="1">
    <source>
        <dbReference type="SAM" id="MobiDB-lite"/>
    </source>
</evidence>